<keyword evidence="1" id="KW-1133">Transmembrane helix</keyword>
<dbReference type="CDD" id="cd03391">
    <property type="entry name" value="PAP2_containing_2_like"/>
    <property type="match status" value="1"/>
</dbReference>
<dbReference type="InParanoid" id="A0A6J0BSQ0"/>
<dbReference type="SUPFAM" id="SSF48317">
    <property type="entry name" value="Acid phosphatase/Vanadium-dependent haloperoxidase"/>
    <property type="match status" value="1"/>
</dbReference>
<organism evidence="4">
    <name type="scientific">Neodiprion lecontei</name>
    <name type="common">Redheaded pine sawfly</name>
    <dbReference type="NCBI Taxonomy" id="441921"/>
    <lineage>
        <taxon>Eukaryota</taxon>
        <taxon>Metazoa</taxon>
        <taxon>Ecdysozoa</taxon>
        <taxon>Arthropoda</taxon>
        <taxon>Hexapoda</taxon>
        <taxon>Insecta</taxon>
        <taxon>Pterygota</taxon>
        <taxon>Neoptera</taxon>
        <taxon>Endopterygota</taxon>
        <taxon>Hymenoptera</taxon>
        <taxon>Tenthredinoidea</taxon>
        <taxon>Diprionidae</taxon>
        <taxon>Diprioninae</taxon>
        <taxon>Neodiprion</taxon>
    </lineage>
</organism>
<dbReference type="SMART" id="SM00014">
    <property type="entry name" value="acidPPc"/>
    <property type="match status" value="1"/>
</dbReference>
<evidence type="ECO:0000313" key="4">
    <source>
        <dbReference type="RefSeq" id="XP_015517510.1"/>
    </source>
</evidence>
<keyword evidence="1" id="KW-0812">Transmembrane</keyword>
<sequence>MAKRSEKREVPMLLRKILASDAYLTKLFINTMDNFMPFRQVKFQYKMLEVSCHGVPWIASWLAFVWLLNSSSLYQMQVNFMIGLLLDIVVVALIKALTRRRRPAFNDDPFAMGPDKFSFPSGHASRSMYVVYFFFNLWPVNWIFRLPMLAWMVCVCLSRVLLERHYLLDILAGVFLGFVEGFFIGLIYLDHDTCVSLVSWISDEKLEGGEYHV</sequence>
<dbReference type="Proteomes" id="UP000829291">
    <property type="component" value="Chromosome 2"/>
</dbReference>
<dbReference type="PANTHER" id="PTHR14969:SF13">
    <property type="entry name" value="AT30094P"/>
    <property type="match status" value="1"/>
</dbReference>
<dbReference type="OrthoDB" id="10266771at2759"/>
<dbReference type="RefSeq" id="XP_015517510.1">
    <property type="nucleotide sequence ID" value="XM_015662024.2"/>
</dbReference>
<evidence type="ECO:0000259" key="2">
    <source>
        <dbReference type="SMART" id="SM00014"/>
    </source>
</evidence>
<keyword evidence="1" id="KW-0472">Membrane</keyword>
<reference evidence="4" key="1">
    <citation type="submission" date="2025-08" db="UniProtKB">
        <authorList>
            <consortium name="RefSeq"/>
        </authorList>
    </citation>
    <scope>IDENTIFICATION</scope>
    <source>
        <tissue evidence="4">Thorax and Abdomen</tissue>
    </source>
</reference>
<dbReference type="GeneID" id="107222596"/>
<dbReference type="InterPro" id="IPR036938">
    <property type="entry name" value="PAP2/HPO_sf"/>
</dbReference>
<dbReference type="AlphaFoldDB" id="A0A6J0BSQ0"/>
<dbReference type="GO" id="GO:0042392">
    <property type="term" value="F:sphingosine-1-phosphate phosphatase activity"/>
    <property type="evidence" value="ECO:0007669"/>
    <property type="project" value="TreeGrafter"/>
</dbReference>
<protein>
    <submittedName>
        <fullName evidence="4">Phospholipid phosphatase 6 isoform X1</fullName>
    </submittedName>
</protein>
<evidence type="ECO:0000313" key="3">
    <source>
        <dbReference type="Proteomes" id="UP000829291"/>
    </source>
</evidence>
<dbReference type="Pfam" id="PF01569">
    <property type="entry name" value="PAP2"/>
    <property type="match status" value="1"/>
</dbReference>
<dbReference type="KEGG" id="nlo:107222596"/>
<accession>A0A6J0BSQ0</accession>
<feature type="domain" description="Phosphatidic acid phosphatase type 2/haloperoxidase" evidence="2">
    <location>
        <begin position="75"/>
        <end position="185"/>
    </location>
</feature>
<dbReference type="FunCoup" id="A0A6J0BSQ0">
    <property type="interactions" value="105"/>
</dbReference>
<dbReference type="Gene3D" id="1.20.144.10">
    <property type="entry name" value="Phosphatidic acid phosphatase type 2/haloperoxidase"/>
    <property type="match status" value="1"/>
</dbReference>
<evidence type="ECO:0000256" key="1">
    <source>
        <dbReference type="SAM" id="Phobius"/>
    </source>
</evidence>
<gene>
    <name evidence="4" type="primary">LOC107222596</name>
</gene>
<feature type="transmembrane region" description="Helical" evidence="1">
    <location>
        <begin position="80"/>
        <end position="97"/>
    </location>
</feature>
<name>A0A6J0BSQ0_NEOLC</name>
<proteinExistence type="predicted"/>
<dbReference type="PANTHER" id="PTHR14969">
    <property type="entry name" value="SPHINGOSINE-1-PHOSPHATE PHOSPHOHYDROLASE"/>
    <property type="match status" value="1"/>
</dbReference>
<feature type="transmembrane region" description="Helical" evidence="1">
    <location>
        <begin position="167"/>
        <end position="189"/>
    </location>
</feature>
<dbReference type="InterPro" id="IPR000326">
    <property type="entry name" value="PAP2/HPO"/>
</dbReference>
<feature type="transmembrane region" description="Helical" evidence="1">
    <location>
        <begin position="47"/>
        <end position="68"/>
    </location>
</feature>
<keyword evidence="3" id="KW-1185">Reference proteome</keyword>